<dbReference type="EMBL" id="JAFNEN010000415">
    <property type="protein sequence ID" value="KAG8183488.1"/>
    <property type="molecule type" value="Genomic_DNA"/>
</dbReference>
<evidence type="ECO:0000256" key="1">
    <source>
        <dbReference type="ARBA" id="ARBA00004141"/>
    </source>
</evidence>
<keyword evidence="3 6" id="KW-0812">Transmembrane</keyword>
<feature type="transmembrane region" description="Helical" evidence="6">
    <location>
        <begin position="126"/>
        <end position="153"/>
    </location>
</feature>
<comment type="caution">
    <text evidence="7">The sequence shown here is derived from an EMBL/GenBank/DDBJ whole genome shotgun (WGS) entry which is preliminary data.</text>
</comment>
<dbReference type="PANTHER" id="PTHR12300">
    <property type="entry name" value="HVA22-LIKE PROTEINS"/>
    <property type="match status" value="1"/>
</dbReference>
<evidence type="ECO:0000313" key="8">
    <source>
        <dbReference type="Proteomes" id="UP000827092"/>
    </source>
</evidence>
<comment type="subcellular location">
    <subcellularLocation>
        <location evidence="1 6">Membrane</location>
        <topology evidence="1 6">Multi-pass membrane protein</topology>
    </subcellularLocation>
</comment>
<evidence type="ECO:0000256" key="4">
    <source>
        <dbReference type="ARBA" id="ARBA00022989"/>
    </source>
</evidence>
<reference evidence="7 8" key="1">
    <citation type="journal article" date="2022" name="Nat. Ecol. Evol.">
        <title>A masculinizing supergene underlies an exaggerated male reproductive morph in a spider.</title>
        <authorList>
            <person name="Hendrickx F."/>
            <person name="De Corte Z."/>
            <person name="Sonet G."/>
            <person name="Van Belleghem S.M."/>
            <person name="Kostlbacher S."/>
            <person name="Vangestel C."/>
        </authorList>
    </citation>
    <scope>NUCLEOTIDE SEQUENCE [LARGE SCALE GENOMIC DNA]</scope>
    <source>
        <strain evidence="7">W744_W776</strain>
    </source>
</reference>
<sequence length="202" mass="23761">MDFFNLPAINFQVLENSRLFGKLDSKLKEDTVFKPMLDYAEKSTKINRVYLVTGFAAVLVFFLLAEFGTAVITGCIGFLYPGYKTLTLLQHTYDVESGRRWLIYWFLHSALNFVEIFLFFLDWLPIYWVIKCFFLFWCYAPLPINGADVLYIYMIQPFFQRNQEVIDNAFNHMVRSAHTIYTEAERLVPTQSESSDDHLHQN</sequence>
<accession>A0AAV6UI63</accession>
<keyword evidence="5 6" id="KW-0472">Membrane</keyword>
<feature type="transmembrane region" description="Helical" evidence="6">
    <location>
        <begin position="49"/>
        <end position="80"/>
    </location>
</feature>
<gene>
    <name evidence="7" type="ORF">JTE90_001054</name>
</gene>
<dbReference type="GO" id="GO:0016020">
    <property type="term" value="C:membrane"/>
    <property type="evidence" value="ECO:0007669"/>
    <property type="project" value="UniProtKB-SubCell"/>
</dbReference>
<dbReference type="InterPro" id="IPR004345">
    <property type="entry name" value="TB2_DP1_HVA22"/>
</dbReference>
<dbReference type="Proteomes" id="UP000827092">
    <property type="component" value="Unassembled WGS sequence"/>
</dbReference>
<keyword evidence="4 6" id="KW-1133">Transmembrane helix</keyword>
<proteinExistence type="inferred from homology"/>
<organism evidence="7 8">
    <name type="scientific">Oedothorax gibbosus</name>
    <dbReference type="NCBI Taxonomy" id="931172"/>
    <lineage>
        <taxon>Eukaryota</taxon>
        <taxon>Metazoa</taxon>
        <taxon>Ecdysozoa</taxon>
        <taxon>Arthropoda</taxon>
        <taxon>Chelicerata</taxon>
        <taxon>Arachnida</taxon>
        <taxon>Araneae</taxon>
        <taxon>Araneomorphae</taxon>
        <taxon>Entelegynae</taxon>
        <taxon>Araneoidea</taxon>
        <taxon>Linyphiidae</taxon>
        <taxon>Erigoninae</taxon>
        <taxon>Oedothorax</taxon>
    </lineage>
</organism>
<keyword evidence="8" id="KW-1185">Reference proteome</keyword>
<evidence type="ECO:0000256" key="3">
    <source>
        <dbReference type="ARBA" id="ARBA00022692"/>
    </source>
</evidence>
<dbReference type="Pfam" id="PF03134">
    <property type="entry name" value="TB2_DP1_HVA22"/>
    <property type="match status" value="1"/>
</dbReference>
<comment type="similarity">
    <text evidence="2 6">Belongs to the DP1 family.</text>
</comment>
<evidence type="ECO:0000256" key="6">
    <source>
        <dbReference type="RuleBase" id="RU362006"/>
    </source>
</evidence>
<evidence type="ECO:0000256" key="5">
    <source>
        <dbReference type="ARBA" id="ARBA00023136"/>
    </source>
</evidence>
<dbReference type="AlphaFoldDB" id="A0AAV6UI63"/>
<evidence type="ECO:0000256" key="2">
    <source>
        <dbReference type="ARBA" id="ARBA00008573"/>
    </source>
</evidence>
<name>A0AAV6UI63_9ARAC</name>
<feature type="transmembrane region" description="Helical" evidence="6">
    <location>
        <begin position="101"/>
        <end position="120"/>
    </location>
</feature>
<evidence type="ECO:0000313" key="7">
    <source>
        <dbReference type="EMBL" id="KAG8183488.1"/>
    </source>
</evidence>
<protein>
    <recommendedName>
        <fullName evidence="6">Receptor expression-enhancing protein</fullName>
    </recommendedName>
</protein>
<dbReference type="PANTHER" id="PTHR12300:SF161">
    <property type="entry name" value="RECEPTOR EXPRESSION-ENHANCING PROTEIN"/>
    <property type="match status" value="1"/>
</dbReference>